<dbReference type="Proteomes" id="UP001215503">
    <property type="component" value="Unassembled WGS sequence"/>
</dbReference>
<dbReference type="RefSeq" id="WP_275824357.1">
    <property type="nucleotide sequence ID" value="NZ_JARHUD010000023.1"/>
</dbReference>
<evidence type="ECO:0000313" key="2">
    <source>
        <dbReference type="EMBL" id="MDF2097530.1"/>
    </source>
</evidence>
<keyword evidence="1" id="KW-0732">Signal</keyword>
<name>A0ABT5YRC5_9PROT</name>
<feature type="chain" id="PRO_5046508243" evidence="1">
    <location>
        <begin position="30"/>
        <end position="202"/>
    </location>
</feature>
<comment type="caution">
    <text evidence="2">The sequence shown here is derived from an EMBL/GenBank/DDBJ whole genome shotgun (WGS) entry which is preliminary data.</text>
</comment>
<accession>A0ABT5YRC5</accession>
<feature type="signal peptide" evidence="1">
    <location>
        <begin position="1"/>
        <end position="29"/>
    </location>
</feature>
<dbReference type="EMBL" id="JARHUD010000023">
    <property type="protein sequence ID" value="MDF2097530.1"/>
    <property type="molecule type" value="Genomic_DNA"/>
</dbReference>
<organism evidence="2 3">
    <name type="scientific">Aquibaculum arenosum</name>
    <dbReference type="NCBI Taxonomy" id="3032591"/>
    <lineage>
        <taxon>Bacteria</taxon>
        <taxon>Pseudomonadati</taxon>
        <taxon>Pseudomonadota</taxon>
        <taxon>Alphaproteobacteria</taxon>
        <taxon>Rhodospirillales</taxon>
        <taxon>Rhodovibrionaceae</taxon>
        <taxon>Aquibaculum</taxon>
    </lineage>
</organism>
<sequence>MTDSISPIRRNAQRAVLIAMLMVVASSMAVTTKAEPMPGAAALAWTAQKAVIDFAAANGGRHLRTLVEDAHDKTILYLDWTMRDAARSGLFEKIRADGNGPVTDKTICEHIERRASRPGGVLISGKPDPDNNHLLFDMTLDLARGAPFARARCEYAENTYVLRLRGFFYVTNVGMATAKNLEFQPVAIPAHLVPATFLEHLR</sequence>
<proteinExistence type="predicted"/>
<reference evidence="2 3" key="1">
    <citation type="submission" date="2023-03" db="EMBL/GenBank/DDBJ databases">
        <title>Fodinicurvata sp. CAU 1616 isolated from sea sendiment.</title>
        <authorList>
            <person name="Kim W."/>
        </authorList>
    </citation>
    <scope>NUCLEOTIDE SEQUENCE [LARGE SCALE GENOMIC DNA]</scope>
    <source>
        <strain evidence="2 3">CAU 1616</strain>
    </source>
</reference>
<evidence type="ECO:0000313" key="3">
    <source>
        <dbReference type="Proteomes" id="UP001215503"/>
    </source>
</evidence>
<gene>
    <name evidence="2" type="ORF">P2G67_16310</name>
</gene>
<evidence type="ECO:0000256" key="1">
    <source>
        <dbReference type="SAM" id="SignalP"/>
    </source>
</evidence>
<keyword evidence="3" id="KW-1185">Reference proteome</keyword>
<protein>
    <submittedName>
        <fullName evidence="2">Uncharacterized protein</fullName>
    </submittedName>
</protein>